<evidence type="ECO:0000259" key="3">
    <source>
        <dbReference type="PROSITE" id="PS50004"/>
    </source>
</evidence>
<dbReference type="GO" id="GO:0071539">
    <property type="term" value="P:protein localization to centrosome"/>
    <property type="evidence" value="ECO:0007669"/>
    <property type="project" value="TreeGrafter"/>
</dbReference>
<dbReference type="GO" id="GO:0005814">
    <property type="term" value="C:centriole"/>
    <property type="evidence" value="ECO:0007669"/>
    <property type="project" value="TreeGrafter"/>
</dbReference>
<sequence>MAHIECQGLTRSLPPGIIGNLSGYLSVVIGDVSFHRKDVRNVKIYISWWGEKDYYCMRYCPYKSYFPIFDGQHQTIGELCVEFHVVFNGSKPERFENLSTNKISHDDKTCVSNSATPYQDSRKFISQFENKKELQNVARDRLPPSKVDSGKCSLRNASEKDIVRDSGFRNISVASSVMSSHDVEEGDDCQEYIMDYILGKRMSGTEEKKAINCLKDWPALESVLEVLEGSSEFIRKSNPTKNIENTTGETYFIEYRFPSSNPKESEIRPWKEPPRGVRMSSKRQVGSVIFFNQSSIHCLSKNHQLLNEQLGTTLEFRILSRNLNQRVPSLIGEAQILLGDLLPEDEHASNLQKLPIFTNQSHNRKTKGMLVLRIKWVHIAKGLENDPEDESDKKTKQSDPDEVSPSSLQHINTPIPEACLTPGVVDPTEREVPLLHIILNVSEAYYCLTSMDPFNVCRRTNFNIYLVFRAFWNKEIPSRTHIVWGTNNPKFEFSLMVPLKITPNFINMCQENYMVIELWHKPSELGKDVLLGIAKVPIHQFYTSYKVPTLFPEVIKLKHPVVSMNGNVKVYNPIDPSKICGWVNVLLALGSQDQLYSVRQSNFVCSHPNDKMKENMRTNESLHVPEVDSINTSFKHQSLKLNSVPIEKYLEILKITEFEQFSKTPSLKNSDCYIEYRLPNDQHVLKTSLKPFSSEIEFFSSPIIIKFLENTSEEIIFRIWCRCYDTNNLPRDRMIATAKLSLRRLFLADNGSHDKTWEQKFSFPLLSVDSNDYSICSSLGFLEVKFSDRKQPTVESFETEPVKSSNREVISYYHKVPKQQNQESQTDIPFHNPHEQGPSLNNTTEVKKKKRKERYSTEPESLSESQALVNNERCDDIPTQNIQQETTTASSTQVQCPRHSDTSAMPVATKDNFCPILSCPSAISDRVVSEKITKIMRNKTKSKATELFKVHIEIEKAIHLKCNAPISGAYVTFWSFNKIQLWITPNVQLGDHPKWNWHCDTHLNGDLLIKSSEKLILQIWTTKGTNTEPNPSVDLNLGSAAVDLRILIYGMPQVSGWFNILDLDNKCCGQIKITVTPVEDLSKFRQIAVKQWLSDYWKNDRQLIPSDLSAGRIDLYMEEERNKKMETEEKESREEFSCNLSEDEVKIAPLSNATHLALKSKIAELDEAMKQWRENLAVKEVDDFSNLATAEVQEANMQDTHPPSPVSSQGSSPSMSSNISRKLSRVNPSTELKNLEKYVSDLVQSIQNNASPSCISPILEELFYHYEYGGFAVPDKEVIEKESDILSSVHFKPNHSGKGDFFCLQSTEEIATKDMTESLRITNEALIDPHNNKSNNLVEFNEYSSDFHSVSEDGSIGQNVEKLGTPKIKEVDDFQDNISIQTEVIDLPRQAPEGGNPVEDEIVLGNRTSSQMILKSSSDMKNTDDSVEDDGALPVLDALDVNQELERIGKIFNTTFTKE</sequence>
<dbReference type="InterPro" id="IPR035892">
    <property type="entry name" value="C2_domain_sf"/>
</dbReference>
<feature type="coiled-coil region" evidence="1">
    <location>
        <begin position="1155"/>
        <end position="1182"/>
    </location>
</feature>
<reference evidence="4" key="2">
    <citation type="submission" date="2017-10" db="EMBL/GenBank/DDBJ databases">
        <title>Ladona fulva Genome sequencing and assembly.</title>
        <authorList>
            <person name="Murali S."/>
            <person name="Richards S."/>
            <person name="Bandaranaike D."/>
            <person name="Bellair M."/>
            <person name="Blankenburg K."/>
            <person name="Chao H."/>
            <person name="Dinh H."/>
            <person name="Doddapaneni H."/>
            <person name="Dugan-Rocha S."/>
            <person name="Elkadiri S."/>
            <person name="Gnanaolivu R."/>
            <person name="Hernandez B."/>
            <person name="Skinner E."/>
            <person name="Javaid M."/>
            <person name="Lee S."/>
            <person name="Li M."/>
            <person name="Ming W."/>
            <person name="Munidasa M."/>
            <person name="Muniz J."/>
            <person name="Nguyen L."/>
            <person name="Hughes D."/>
            <person name="Osuji N."/>
            <person name="Pu L.-L."/>
            <person name="Puazo M."/>
            <person name="Qu C."/>
            <person name="Quiroz J."/>
            <person name="Raj R."/>
            <person name="Weissenberger G."/>
            <person name="Xin Y."/>
            <person name="Zou X."/>
            <person name="Han Y."/>
            <person name="Worley K."/>
            <person name="Muzny D."/>
            <person name="Gibbs R."/>
        </authorList>
    </citation>
    <scope>NUCLEOTIDE SEQUENCE</scope>
    <source>
        <strain evidence="4">Sampled in the wild</strain>
    </source>
</reference>
<feature type="compositionally biased region" description="Polar residues" evidence="2">
    <location>
        <begin position="858"/>
        <end position="869"/>
    </location>
</feature>
<feature type="compositionally biased region" description="Polar residues" evidence="2">
    <location>
        <begin position="818"/>
        <end position="827"/>
    </location>
</feature>
<dbReference type="PANTHER" id="PTHR21254">
    <property type="entry name" value="C2 DOMAIN-CONTAINING PROTEIN 3"/>
    <property type="match status" value="1"/>
</dbReference>
<dbReference type="InterPro" id="IPR057537">
    <property type="entry name" value="C2_C2CD3_N"/>
</dbReference>
<dbReference type="GO" id="GO:0060271">
    <property type="term" value="P:cilium assembly"/>
    <property type="evidence" value="ECO:0007669"/>
    <property type="project" value="TreeGrafter"/>
</dbReference>
<dbReference type="PROSITE" id="PS50004">
    <property type="entry name" value="C2"/>
    <property type="match status" value="1"/>
</dbReference>
<evidence type="ECO:0000313" key="5">
    <source>
        <dbReference type="Proteomes" id="UP000792457"/>
    </source>
</evidence>
<dbReference type="Proteomes" id="UP000792457">
    <property type="component" value="Unassembled WGS sequence"/>
</dbReference>
<dbReference type="Pfam" id="PF25339">
    <property type="entry name" value="C2_C2CD3_N"/>
    <property type="match status" value="1"/>
</dbReference>
<dbReference type="OrthoDB" id="79771at2759"/>
<dbReference type="Gene3D" id="2.60.40.150">
    <property type="entry name" value="C2 domain"/>
    <property type="match status" value="1"/>
</dbReference>
<dbReference type="GO" id="GO:0061511">
    <property type="term" value="P:centriole elongation"/>
    <property type="evidence" value="ECO:0007669"/>
    <property type="project" value="TreeGrafter"/>
</dbReference>
<feature type="region of interest" description="Disordered" evidence="2">
    <location>
        <begin position="817"/>
        <end position="902"/>
    </location>
</feature>
<keyword evidence="5" id="KW-1185">Reference proteome</keyword>
<comment type="caution">
    <text evidence="4">The sequence shown here is derived from an EMBL/GenBank/DDBJ whole genome shotgun (WGS) entry which is preliminary data.</text>
</comment>
<dbReference type="PANTHER" id="PTHR21254:SF1">
    <property type="entry name" value="C2 DOMAIN-CONTAINING PROTEIN 3"/>
    <property type="match status" value="1"/>
</dbReference>
<gene>
    <name evidence="4" type="ORF">J437_LFUL015515</name>
</gene>
<proteinExistence type="predicted"/>
<organism evidence="4 5">
    <name type="scientific">Ladona fulva</name>
    <name type="common">Scarce chaser dragonfly</name>
    <name type="synonym">Libellula fulva</name>
    <dbReference type="NCBI Taxonomy" id="123851"/>
    <lineage>
        <taxon>Eukaryota</taxon>
        <taxon>Metazoa</taxon>
        <taxon>Ecdysozoa</taxon>
        <taxon>Arthropoda</taxon>
        <taxon>Hexapoda</taxon>
        <taxon>Insecta</taxon>
        <taxon>Pterygota</taxon>
        <taxon>Palaeoptera</taxon>
        <taxon>Odonata</taxon>
        <taxon>Epiprocta</taxon>
        <taxon>Anisoptera</taxon>
        <taxon>Libelluloidea</taxon>
        <taxon>Libellulidae</taxon>
        <taxon>Ladona</taxon>
    </lineage>
</organism>
<protein>
    <recommendedName>
        <fullName evidence="3">C2 domain-containing protein</fullName>
    </recommendedName>
</protein>
<accession>A0A8K0KH66</accession>
<keyword evidence="1" id="KW-0175">Coiled coil</keyword>
<evidence type="ECO:0000256" key="2">
    <source>
        <dbReference type="SAM" id="MobiDB-lite"/>
    </source>
</evidence>
<evidence type="ECO:0000256" key="1">
    <source>
        <dbReference type="SAM" id="Coils"/>
    </source>
</evidence>
<dbReference type="Pfam" id="PF00168">
    <property type="entry name" value="C2"/>
    <property type="match status" value="2"/>
</dbReference>
<feature type="region of interest" description="Disordered" evidence="2">
    <location>
        <begin position="385"/>
        <end position="410"/>
    </location>
</feature>
<feature type="compositionally biased region" description="Low complexity" evidence="2">
    <location>
        <begin position="1206"/>
        <end position="1220"/>
    </location>
</feature>
<reference evidence="4" key="1">
    <citation type="submission" date="2013-04" db="EMBL/GenBank/DDBJ databases">
        <authorList>
            <person name="Qu J."/>
            <person name="Murali S.C."/>
            <person name="Bandaranaike D."/>
            <person name="Bellair M."/>
            <person name="Blankenburg K."/>
            <person name="Chao H."/>
            <person name="Dinh H."/>
            <person name="Doddapaneni H."/>
            <person name="Downs B."/>
            <person name="Dugan-Rocha S."/>
            <person name="Elkadiri S."/>
            <person name="Gnanaolivu R.D."/>
            <person name="Hernandez B."/>
            <person name="Javaid M."/>
            <person name="Jayaseelan J.C."/>
            <person name="Lee S."/>
            <person name="Li M."/>
            <person name="Ming W."/>
            <person name="Munidasa M."/>
            <person name="Muniz J."/>
            <person name="Nguyen L."/>
            <person name="Ongeri F."/>
            <person name="Osuji N."/>
            <person name="Pu L.-L."/>
            <person name="Puazo M."/>
            <person name="Qu C."/>
            <person name="Quiroz J."/>
            <person name="Raj R."/>
            <person name="Weissenberger G."/>
            <person name="Xin Y."/>
            <person name="Zou X."/>
            <person name="Han Y."/>
            <person name="Richards S."/>
            <person name="Worley K."/>
            <person name="Muzny D."/>
            <person name="Gibbs R."/>
        </authorList>
    </citation>
    <scope>NUCLEOTIDE SEQUENCE</scope>
    <source>
        <strain evidence="4">Sampled in the wild</strain>
    </source>
</reference>
<dbReference type="GO" id="GO:0034451">
    <property type="term" value="C:centriolar satellite"/>
    <property type="evidence" value="ECO:0007669"/>
    <property type="project" value="TreeGrafter"/>
</dbReference>
<feature type="region of interest" description="Disordered" evidence="2">
    <location>
        <begin position="1196"/>
        <end position="1226"/>
    </location>
</feature>
<dbReference type="InterPro" id="IPR000008">
    <property type="entry name" value="C2_dom"/>
</dbReference>
<evidence type="ECO:0000313" key="4">
    <source>
        <dbReference type="EMBL" id="KAG8234947.1"/>
    </source>
</evidence>
<feature type="domain" description="C2" evidence="3">
    <location>
        <begin position="931"/>
        <end position="1058"/>
    </location>
</feature>
<name>A0A8K0KH66_LADFU</name>
<feature type="compositionally biased region" description="Polar residues" evidence="2">
    <location>
        <begin position="878"/>
        <end position="895"/>
    </location>
</feature>
<dbReference type="SUPFAM" id="SSF49562">
    <property type="entry name" value="C2 domain (Calcium/lipid-binding domain, CaLB)"/>
    <property type="match status" value="2"/>
</dbReference>
<dbReference type="EMBL" id="KZ308860">
    <property type="protein sequence ID" value="KAG8234947.1"/>
    <property type="molecule type" value="Genomic_DNA"/>
</dbReference>